<evidence type="ECO:0000313" key="1">
    <source>
        <dbReference type="EMBL" id="CAG8622903.1"/>
    </source>
</evidence>
<gene>
    <name evidence="1" type="ORF">GMARGA_LOCUS7934</name>
</gene>
<dbReference type="Proteomes" id="UP000789901">
    <property type="component" value="Unassembled WGS sequence"/>
</dbReference>
<organism evidence="1 2">
    <name type="scientific">Gigaspora margarita</name>
    <dbReference type="NCBI Taxonomy" id="4874"/>
    <lineage>
        <taxon>Eukaryota</taxon>
        <taxon>Fungi</taxon>
        <taxon>Fungi incertae sedis</taxon>
        <taxon>Mucoromycota</taxon>
        <taxon>Glomeromycotina</taxon>
        <taxon>Glomeromycetes</taxon>
        <taxon>Diversisporales</taxon>
        <taxon>Gigasporaceae</taxon>
        <taxon>Gigaspora</taxon>
    </lineage>
</organism>
<name>A0ABN7UL19_GIGMA</name>
<proteinExistence type="predicted"/>
<sequence>MLTQTTQIHNLTLGGRRERRRGTQLEADEIISSHLDAIYTSQYIYFFCNIPRLIKLGKANSEIVAKIKYRLEFEEYPETSEDGVACVYNVTGMDPEKALEIFDLKNIQYLYKEGTTRESVYCPFLNTKVYKETRTCRSIKMCQFAAPELLKMTHTFVNFEDNLFKKIFDANELSLDTNTLKLFQEHVYYNDGITEEISSSVQHCYLVHPFSARARKCLAQGLIQKNQGCPVKFWHYVPENLEECPYIIIMSRFTHNHPPPPPSKIPVAIQNDLKNIIAEENILDLTATCRRLITCTSMQKFLKGAPLPELHPSLNNRSKIDHMIATKRRFFDNGQYLILCGHKNQTKYLADSLYFEIDMSFKHVHGPINEREVCGYIERYQKTLVFACAFTILQTAYIYKKLFEELFICVEQDCGHPIEFQHIHGHGIGCILVDEHQGQALVMSTLEFLQQCEEPGVADWVQNKRQSWVLASLSPAFTKMSPTVWANTPFTTNAGESAHSNINRSGHQEEILRIEHKKLSIPREKNNELEREIML</sequence>
<keyword evidence="2" id="KW-1185">Reference proteome</keyword>
<accession>A0ABN7UL19</accession>
<dbReference type="EMBL" id="CAJVQB010003962">
    <property type="protein sequence ID" value="CAG8622903.1"/>
    <property type="molecule type" value="Genomic_DNA"/>
</dbReference>
<reference evidence="1 2" key="1">
    <citation type="submission" date="2021-06" db="EMBL/GenBank/DDBJ databases">
        <authorList>
            <person name="Kallberg Y."/>
            <person name="Tangrot J."/>
            <person name="Rosling A."/>
        </authorList>
    </citation>
    <scope>NUCLEOTIDE SEQUENCE [LARGE SCALE GENOMIC DNA]</scope>
    <source>
        <strain evidence="1 2">120-4 pot B 10/14</strain>
    </source>
</reference>
<evidence type="ECO:0000313" key="2">
    <source>
        <dbReference type="Proteomes" id="UP000789901"/>
    </source>
</evidence>
<protein>
    <submittedName>
        <fullName evidence="1">23645_t:CDS:1</fullName>
    </submittedName>
</protein>
<comment type="caution">
    <text evidence="1">The sequence shown here is derived from an EMBL/GenBank/DDBJ whole genome shotgun (WGS) entry which is preliminary data.</text>
</comment>